<accession>A0ABN7EM22</accession>
<evidence type="ECO:0000313" key="2">
    <source>
        <dbReference type="Proteomes" id="UP000474567"/>
    </source>
</evidence>
<reference evidence="1 2" key="1">
    <citation type="submission" date="2020-02" db="EMBL/GenBank/DDBJ databases">
        <authorList>
            <person name="Criscuolo A."/>
        </authorList>
    </citation>
    <scope>NUCLEOTIDE SEQUENCE [LARGE SCALE GENOMIC DNA]</scope>
    <source>
        <strain evidence="1">CECT7796</strain>
    </source>
</reference>
<proteinExistence type="predicted"/>
<dbReference type="Proteomes" id="UP000474567">
    <property type="component" value="Unassembled WGS sequence"/>
</dbReference>
<gene>
    <name evidence="1" type="ORF">FLACOL7796_03149</name>
</gene>
<comment type="caution">
    <text evidence="1">The sequence shown here is derived from an EMBL/GenBank/DDBJ whole genome shotgun (WGS) entry which is preliminary data.</text>
</comment>
<keyword evidence="2" id="KW-1185">Reference proteome</keyword>
<sequence length="37" mass="4131">MHPAAGYAEITEGLKEINPTGLELSGLEKKDDFFFNF</sequence>
<protein>
    <submittedName>
        <fullName evidence="1">Uncharacterized protein</fullName>
    </submittedName>
</protein>
<evidence type="ECO:0000313" key="1">
    <source>
        <dbReference type="EMBL" id="CAA9200321.1"/>
    </source>
</evidence>
<organism evidence="1 2">
    <name type="scientific">Flavobacterium collinsii</name>
    <dbReference type="NCBI Taxonomy" id="1114861"/>
    <lineage>
        <taxon>Bacteria</taxon>
        <taxon>Pseudomonadati</taxon>
        <taxon>Bacteroidota</taxon>
        <taxon>Flavobacteriia</taxon>
        <taxon>Flavobacteriales</taxon>
        <taxon>Flavobacteriaceae</taxon>
        <taxon>Flavobacterium</taxon>
    </lineage>
</organism>
<name>A0ABN7EM22_9FLAO</name>
<dbReference type="EMBL" id="CADCST010000099">
    <property type="protein sequence ID" value="CAA9200321.1"/>
    <property type="molecule type" value="Genomic_DNA"/>
</dbReference>